<evidence type="ECO:0000259" key="1">
    <source>
        <dbReference type="PROSITE" id="PS51725"/>
    </source>
</evidence>
<keyword evidence="2" id="KW-0560">Oxidoreductase</keyword>
<dbReference type="Gene3D" id="3.30.70.100">
    <property type="match status" value="1"/>
</dbReference>
<dbReference type="PANTHER" id="PTHR33336:SF3">
    <property type="entry name" value="ABM DOMAIN-CONTAINING PROTEIN"/>
    <property type="match status" value="1"/>
</dbReference>
<dbReference type="EMBL" id="JBHTLM010000003">
    <property type="protein sequence ID" value="MFD1175910.1"/>
    <property type="molecule type" value="Genomic_DNA"/>
</dbReference>
<dbReference type="EC" id="1.-.-.-" evidence="2"/>
<accession>A0ABW3RW34</accession>
<evidence type="ECO:0000313" key="3">
    <source>
        <dbReference type="Proteomes" id="UP001597262"/>
    </source>
</evidence>
<keyword evidence="3" id="KW-1185">Reference proteome</keyword>
<dbReference type="InterPro" id="IPR050744">
    <property type="entry name" value="AI-2_Isomerase_LsrG"/>
</dbReference>
<dbReference type="Pfam" id="PF03992">
    <property type="entry name" value="ABM"/>
    <property type="match status" value="1"/>
</dbReference>
<feature type="domain" description="ABM" evidence="1">
    <location>
        <begin position="2"/>
        <end position="91"/>
    </location>
</feature>
<gene>
    <name evidence="2" type="ORF">ACFQ3W_06265</name>
</gene>
<name>A0ABW3RW34_9BACL</name>
<dbReference type="Proteomes" id="UP001597262">
    <property type="component" value="Unassembled WGS sequence"/>
</dbReference>
<comment type="caution">
    <text evidence="2">The sequence shown here is derived from an EMBL/GenBank/DDBJ whole genome shotgun (WGS) entry which is preliminary data.</text>
</comment>
<dbReference type="RefSeq" id="WP_379317735.1">
    <property type="nucleotide sequence ID" value="NZ_JBHTLM010000003.1"/>
</dbReference>
<dbReference type="InterPro" id="IPR011008">
    <property type="entry name" value="Dimeric_a/b-barrel"/>
</dbReference>
<proteinExistence type="predicted"/>
<sequence>MIIVHAVFHINPTKQDSFLEEINSLIHASREENGNVSYNLYKDTEQENTYIMVEVWKDMEAVGSHNASEHFTSFVAKAQNYLTAPLDITAYDGQLLKK</sequence>
<dbReference type="InterPro" id="IPR007138">
    <property type="entry name" value="ABM_dom"/>
</dbReference>
<dbReference type="PANTHER" id="PTHR33336">
    <property type="entry name" value="QUINOL MONOOXYGENASE YGIN-RELATED"/>
    <property type="match status" value="1"/>
</dbReference>
<dbReference type="SUPFAM" id="SSF54909">
    <property type="entry name" value="Dimeric alpha+beta barrel"/>
    <property type="match status" value="1"/>
</dbReference>
<dbReference type="PROSITE" id="PS51725">
    <property type="entry name" value="ABM"/>
    <property type="match status" value="1"/>
</dbReference>
<reference evidence="3" key="1">
    <citation type="journal article" date="2019" name="Int. J. Syst. Evol. Microbiol.">
        <title>The Global Catalogue of Microorganisms (GCM) 10K type strain sequencing project: providing services to taxonomists for standard genome sequencing and annotation.</title>
        <authorList>
            <consortium name="The Broad Institute Genomics Platform"/>
            <consortium name="The Broad Institute Genome Sequencing Center for Infectious Disease"/>
            <person name="Wu L."/>
            <person name="Ma J."/>
        </authorList>
    </citation>
    <scope>NUCLEOTIDE SEQUENCE [LARGE SCALE GENOMIC DNA]</scope>
    <source>
        <strain evidence="3">CCUG 59189</strain>
    </source>
</reference>
<keyword evidence="2" id="KW-0503">Monooxygenase</keyword>
<dbReference type="GO" id="GO:0004497">
    <property type="term" value="F:monooxygenase activity"/>
    <property type="evidence" value="ECO:0007669"/>
    <property type="project" value="UniProtKB-KW"/>
</dbReference>
<organism evidence="2 3">
    <name type="scientific">Paenibacillus puldeungensis</name>
    <dbReference type="NCBI Taxonomy" id="696536"/>
    <lineage>
        <taxon>Bacteria</taxon>
        <taxon>Bacillati</taxon>
        <taxon>Bacillota</taxon>
        <taxon>Bacilli</taxon>
        <taxon>Bacillales</taxon>
        <taxon>Paenibacillaceae</taxon>
        <taxon>Paenibacillus</taxon>
    </lineage>
</organism>
<evidence type="ECO:0000313" key="2">
    <source>
        <dbReference type="EMBL" id="MFD1175910.1"/>
    </source>
</evidence>
<protein>
    <submittedName>
        <fullName evidence="2">Quinol monooxygenase</fullName>
        <ecNumber evidence="2">1.-.-.-</ecNumber>
    </submittedName>
</protein>